<name>A0AAD9ZAS8_9LECA</name>
<feature type="compositionally biased region" description="Basic and acidic residues" evidence="6">
    <location>
        <begin position="488"/>
        <end position="500"/>
    </location>
</feature>
<keyword evidence="2 5" id="KW-0813">Transport</keyword>
<dbReference type="InterPro" id="IPR028565">
    <property type="entry name" value="MHD"/>
</dbReference>
<evidence type="ECO:0000256" key="6">
    <source>
        <dbReference type="SAM" id="MobiDB-lite"/>
    </source>
</evidence>
<accession>A0AAD9ZAS8</accession>
<feature type="region of interest" description="Disordered" evidence="6">
    <location>
        <begin position="449"/>
        <end position="508"/>
    </location>
</feature>
<sequence>MIGCSPIIDSDALYQNVHIMMSSAIEALYVFSQHNEPILEHVYRSRPAPSRVILPLYLAHPSPRPSLIYLPNINPPTVLFSVTHNNLLFLSPVSTETESLFVLEFIHRVIDVLEEFIGDPLLSNKIEGSYDVVAQLLGEMCDAGSVCNTEPNALRDDVEVSGFLGKLLIGVGLPGSSPALTPAGSLKQQLSLNPVNTGPAIPWRRANVRHTSNELYVDIVETLSVTLAPSGRPLAAFANGSIAFTSKISGVPDLLLTLSASGGKLGLEKAIELPVFHPCVRLARWKERPGELSFVPPDGKFMLAGYEVNLMPSILDVKSLSSNNLQLPVSIEVSKSLGPTGLDFEVRLILSSTFPGASSSAPTSRPNLGTRGSGRSTPIFGSSANGPTLQAVVVTVPIPAAVRNITDLRASRGEAYYTPAESVVEWRVPTKDAAPSGSATLRCTIVGPLADEDEDGTNGFSFDPANGSYDEKEDAYQSSSLEPAKPTYTKEQKEHRDQRKVQQNAPLMPSSASVSFSVKGWLASGIKVDGLVVDTRKSRGLGEGVKPYKGVRYLTVSRKGIETRC</sequence>
<organism evidence="8 9">
    <name type="scientific">Lepraria neglecta</name>
    <dbReference type="NCBI Taxonomy" id="209136"/>
    <lineage>
        <taxon>Eukaryota</taxon>
        <taxon>Fungi</taxon>
        <taxon>Dikarya</taxon>
        <taxon>Ascomycota</taxon>
        <taxon>Pezizomycotina</taxon>
        <taxon>Lecanoromycetes</taxon>
        <taxon>OSLEUM clade</taxon>
        <taxon>Lecanoromycetidae</taxon>
        <taxon>Lecanorales</taxon>
        <taxon>Lecanorineae</taxon>
        <taxon>Stereocaulaceae</taxon>
        <taxon>Lepraria</taxon>
    </lineage>
</organism>
<dbReference type="Gene3D" id="3.30.450.60">
    <property type="match status" value="1"/>
</dbReference>
<proteinExistence type="inferred from homology"/>
<feature type="compositionally biased region" description="Polar residues" evidence="6">
    <location>
        <begin position="355"/>
        <end position="367"/>
    </location>
</feature>
<dbReference type="Proteomes" id="UP001276659">
    <property type="component" value="Unassembled WGS sequence"/>
</dbReference>
<evidence type="ECO:0000256" key="4">
    <source>
        <dbReference type="ARBA" id="ARBA00023136"/>
    </source>
</evidence>
<dbReference type="GO" id="GO:0006886">
    <property type="term" value="P:intracellular protein transport"/>
    <property type="evidence" value="ECO:0007669"/>
    <property type="project" value="UniProtKB-UniRule"/>
</dbReference>
<dbReference type="EMBL" id="JASNWA010000007">
    <property type="protein sequence ID" value="KAK3173327.1"/>
    <property type="molecule type" value="Genomic_DNA"/>
</dbReference>
<comment type="caution">
    <text evidence="8">The sequence shown here is derived from an EMBL/GenBank/DDBJ whole genome shotgun (WGS) entry which is preliminary data.</text>
</comment>
<dbReference type="PROSITE" id="PS51072">
    <property type="entry name" value="MHD"/>
    <property type="match status" value="1"/>
</dbReference>
<dbReference type="PIRSF" id="PIRSF005992">
    <property type="entry name" value="Clathrin_mu"/>
    <property type="match status" value="1"/>
</dbReference>
<dbReference type="InterPro" id="IPR036168">
    <property type="entry name" value="AP2_Mu_C_sf"/>
</dbReference>
<dbReference type="GO" id="GO:0016192">
    <property type="term" value="P:vesicle-mediated transport"/>
    <property type="evidence" value="ECO:0007669"/>
    <property type="project" value="InterPro"/>
</dbReference>
<keyword evidence="9" id="KW-1185">Reference proteome</keyword>
<evidence type="ECO:0000256" key="3">
    <source>
        <dbReference type="ARBA" id="ARBA00022927"/>
    </source>
</evidence>
<evidence type="ECO:0000313" key="8">
    <source>
        <dbReference type="EMBL" id="KAK3173327.1"/>
    </source>
</evidence>
<comment type="subcellular location">
    <subcellularLocation>
        <location evidence="1">Endomembrane system</location>
    </subcellularLocation>
</comment>
<dbReference type="GO" id="GO:0012505">
    <property type="term" value="C:endomembrane system"/>
    <property type="evidence" value="ECO:0007669"/>
    <property type="project" value="UniProtKB-SubCell"/>
</dbReference>
<gene>
    <name evidence="8" type="ORF">OEA41_006656</name>
</gene>
<dbReference type="GO" id="GO:0030131">
    <property type="term" value="C:clathrin adaptor complex"/>
    <property type="evidence" value="ECO:0007669"/>
    <property type="project" value="UniProtKB-UniRule"/>
</dbReference>
<protein>
    <recommendedName>
        <fullName evidence="7">MHD domain-containing protein</fullName>
    </recommendedName>
</protein>
<dbReference type="InterPro" id="IPR011012">
    <property type="entry name" value="Longin-like_dom_sf"/>
</dbReference>
<dbReference type="CDD" id="cd14837">
    <property type="entry name" value="AP3_Mu_N"/>
    <property type="match status" value="1"/>
</dbReference>
<evidence type="ECO:0000256" key="5">
    <source>
        <dbReference type="PIRNR" id="PIRNR005992"/>
    </source>
</evidence>
<dbReference type="InterPro" id="IPR050431">
    <property type="entry name" value="Adaptor_comp_med_subunit"/>
</dbReference>
<keyword evidence="3 5" id="KW-0653">Protein transport</keyword>
<dbReference type="InterPro" id="IPR001392">
    <property type="entry name" value="Clathrin_mu"/>
</dbReference>
<dbReference type="Gene3D" id="2.60.40.1170">
    <property type="entry name" value="Mu homology domain, subdomain B"/>
    <property type="match status" value="2"/>
</dbReference>
<comment type="similarity">
    <text evidence="5">Belongs to the adaptor complexes medium subunit family.</text>
</comment>
<evidence type="ECO:0000256" key="2">
    <source>
        <dbReference type="ARBA" id="ARBA00022448"/>
    </source>
</evidence>
<feature type="region of interest" description="Disordered" evidence="6">
    <location>
        <begin position="355"/>
        <end position="382"/>
    </location>
</feature>
<dbReference type="AlphaFoldDB" id="A0AAD9ZAS8"/>
<dbReference type="SUPFAM" id="SSF49447">
    <property type="entry name" value="Second domain of Mu2 adaptin subunit (ap50) of ap2 adaptor"/>
    <property type="match status" value="1"/>
</dbReference>
<reference evidence="8" key="1">
    <citation type="submission" date="2022-11" db="EMBL/GenBank/DDBJ databases">
        <title>Chromosomal genome sequence assembly and mating type (MAT) locus characterization of the leprose asexual lichenized fungus Lepraria neglecta (Nyl.) Erichsen.</title>
        <authorList>
            <person name="Allen J.L."/>
            <person name="Pfeffer B."/>
        </authorList>
    </citation>
    <scope>NUCLEOTIDE SEQUENCE</scope>
    <source>
        <strain evidence="8">Allen 5258</strain>
    </source>
</reference>
<dbReference type="PANTHER" id="PTHR10529">
    <property type="entry name" value="AP COMPLEX SUBUNIT MU"/>
    <property type="match status" value="1"/>
</dbReference>
<feature type="compositionally biased region" description="Polar residues" evidence="6">
    <location>
        <begin position="373"/>
        <end position="382"/>
    </location>
</feature>
<feature type="domain" description="MHD" evidence="7">
    <location>
        <begin position="212"/>
        <end position="564"/>
    </location>
</feature>
<keyword evidence="4" id="KW-0472">Membrane</keyword>
<dbReference type="Pfam" id="PF00928">
    <property type="entry name" value="Adap_comp_sub"/>
    <property type="match status" value="1"/>
</dbReference>
<dbReference type="SUPFAM" id="SSF64356">
    <property type="entry name" value="SNARE-like"/>
    <property type="match status" value="1"/>
</dbReference>
<evidence type="ECO:0000256" key="1">
    <source>
        <dbReference type="ARBA" id="ARBA00004308"/>
    </source>
</evidence>
<evidence type="ECO:0000313" key="9">
    <source>
        <dbReference type="Proteomes" id="UP001276659"/>
    </source>
</evidence>
<evidence type="ECO:0000259" key="7">
    <source>
        <dbReference type="PROSITE" id="PS51072"/>
    </source>
</evidence>